<proteinExistence type="predicted"/>
<feature type="non-terminal residue" evidence="1">
    <location>
        <position position="1"/>
    </location>
</feature>
<accession>A0A3G5A088</accession>
<reference evidence="1" key="1">
    <citation type="submission" date="2018-10" db="EMBL/GenBank/DDBJ databases">
        <title>Hidden diversity of soil giant viruses.</title>
        <authorList>
            <person name="Schulz F."/>
            <person name="Alteio L."/>
            <person name="Goudeau D."/>
            <person name="Ryan E.M."/>
            <person name="Malmstrom R.R."/>
            <person name="Blanchard J."/>
            <person name="Woyke T."/>
        </authorList>
    </citation>
    <scope>NUCLEOTIDE SEQUENCE</scope>
    <source>
        <strain evidence="1">FNV1</strain>
    </source>
</reference>
<evidence type="ECO:0000313" key="1">
    <source>
        <dbReference type="EMBL" id="AYV79253.1"/>
    </source>
</evidence>
<organism evidence="1">
    <name type="scientific">Faunusvirus sp</name>
    <dbReference type="NCBI Taxonomy" id="2487766"/>
    <lineage>
        <taxon>Viruses</taxon>
        <taxon>Varidnaviria</taxon>
        <taxon>Bamfordvirae</taxon>
        <taxon>Nucleocytoviricota</taxon>
        <taxon>Megaviricetes</taxon>
        <taxon>Imitervirales</taxon>
        <taxon>Mimiviridae</taxon>
    </lineage>
</organism>
<name>A0A3G5A088_9VIRU</name>
<gene>
    <name evidence="1" type="ORF">Faunusvirus7_1</name>
</gene>
<dbReference type="EMBL" id="MK072138">
    <property type="protein sequence ID" value="AYV79253.1"/>
    <property type="molecule type" value="Genomic_DNA"/>
</dbReference>
<protein>
    <submittedName>
        <fullName evidence="1">Uncharacterized protein</fullName>
    </submittedName>
</protein>
<sequence>LTNHKYSDKKREKIANYLYNISYKIMNNYLATHNFEILAIPTIYFRNYELDDIKKEGKILVDFMYYQDKEISNYENKNKQFKAIYFINKTHNIHQNYDCVKIIINTIKELLNKTFSFRSDKFI</sequence>